<evidence type="ECO:0000259" key="2">
    <source>
        <dbReference type="Pfam" id="PF06283"/>
    </source>
</evidence>
<dbReference type="SUPFAM" id="SSF52317">
    <property type="entry name" value="Class I glutamine amidotransferase-like"/>
    <property type="match status" value="1"/>
</dbReference>
<organism evidence="3 4">
    <name type="scientific">Brevifollis gellanilyticus</name>
    <dbReference type="NCBI Taxonomy" id="748831"/>
    <lineage>
        <taxon>Bacteria</taxon>
        <taxon>Pseudomonadati</taxon>
        <taxon>Verrucomicrobiota</taxon>
        <taxon>Verrucomicrobiia</taxon>
        <taxon>Verrucomicrobiales</taxon>
        <taxon>Verrucomicrobiaceae</taxon>
    </lineage>
</organism>
<comment type="caution">
    <text evidence="3">The sequence shown here is derived from an EMBL/GenBank/DDBJ whole genome shotgun (WGS) entry which is preliminary data.</text>
</comment>
<feature type="signal peptide" evidence="1">
    <location>
        <begin position="1"/>
        <end position="20"/>
    </location>
</feature>
<evidence type="ECO:0000313" key="4">
    <source>
        <dbReference type="Proteomes" id="UP000321577"/>
    </source>
</evidence>
<proteinExistence type="predicted"/>
<dbReference type="Gene3D" id="3.40.50.880">
    <property type="match status" value="1"/>
</dbReference>
<dbReference type="OrthoDB" id="189183at2"/>
<dbReference type="Pfam" id="PF06283">
    <property type="entry name" value="ThuA"/>
    <property type="match status" value="1"/>
</dbReference>
<name>A0A512MCZ1_9BACT</name>
<sequence length="251" mass="27538">MKILRHLAIALTLLVLPAQAANLVFMIGEDEYLTWETLPAFAKSDVEPLGHKVTIIHADAADKNNFPGIVEALKDADLLLVSVRRRTPPTEQLDAVRAFLAAGKPLLGIRTASHAFALRPKDKLIDDKHANWQEFDPEVLGGSYTNHHKGEDKTICTLAPGAEDHEILKGITLTELIGNGTLYKNTPLAKTATPLLIGTIPNQPAEPIAWTHRFGPKQAKVFYTSLGHADDFKEPAFRKLMLNGIAWALAH</sequence>
<accession>A0A512MCZ1</accession>
<evidence type="ECO:0000256" key="1">
    <source>
        <dbReference type="SAM" id="SignalP"/>
    </source>
</evidence>
<dbReference type="Proteomes" id="UP000321577">
    <property type="component" value="Unassembled WGS sequence"/>
</dbReference>
<gene>
    <name evidence="3" type="ORF">BGE01nite_38900</name>
</gene>
<dbReference type="RefSeq" id="WP_146852701.1">
    <property type="nucleotide sequence ID" value="NZ_BKAG01000032.1"/>
</dbReference>
<evidence type="ECO:0000313" key="3">
    <source>
        <dbReference type="EMBL" id="GEP44599.1"/>
    </source>
</evidence>
<dbReference type="AlphaFoldDB" id="A0A512MCZ1"/>
<feature type="domain" description="ThuA-like" evidence="2">
    <location>
        <begin position="57"/>
        <end position="248"/>
    </location>
</feature>
<reference evidence="3 4" key="1">
    <citation type="submission" date="2019-07" db="EMBL/GenBank/DDBJ databases">
        <title>Whole genome shotgun sequence of Brevifollis gellanilyticus NBRC 108608.</title>
        <authorList>
            <person name="Hosoyama A."/>
            <person name="Uohara A."/>
            <person name="Ohji S."/>
            <person name="Ichikawa N."/>
        </authorList>
    </citation>
    <scope>NUCLEOTIDE SEQUENCE [LARGE SCALE GENOMIC DNA]</scope>
    <source>
        <strain evidence="3 4">NBRC 108608</strain>
    </source>
</reference>
<dbReference type="InterPro" id="IPR029062">
    <property type="entry name" value="Class_I_gatase-like"/>
</dbReference>
<protein>
    <recommendedName>
        <fullName evidence="2">ThuA-like domain-containing protein</fullName>
    </recommendedName>
</protein>
<keyword evidence="4" id="KW-1185">Reference proteome</keyword>
<dbReference type="EMBL" id="BKAG01000032">
    <property type="protein sequence ID" value="GEP44599.1"/>
    <property type="molecule type" value="Genomic_DNA"/>
</dbReference>
<feature type="chain" id="PRO_5021914861" description="ThuA-like domain-containing protein" evidence="1">
    <location>
        <begin position="21"/>
        <end position="251"/>
    </location>
</feature>
<dbReference type="CDD" id="cd03128">
    <property type="entry name" value="GAT_1"/>
    <property type="match status" value="1"/>
</dbReference>
<dbReference type="InterPro" id="IPR029010">
    <property type="entry name" value="ThuA-like"/>
</dbReference>
<keyword evidence="1" id="KW-0732">Signal</keyword>